<sequence>MRTKKGVFGQDPTEALLTFQDVAAGFSDKEWELLQRWQKELYRNVMKEIHQVFSSLGPLIATSIFSLSPKENEDLCTMDLEEIEIWGSISSRREGGAESKCWKAKESKFVACGLPRDATVEAGCRNQDKSDGVVAPETDVLFTGSQYLTNNAETDEREGSNGLSTGAHILNSEYVLKTEEELDSRLMDPSRSMEPYDTKICGIGSSLEHADVSPDVLYNIKREEDPYVMAHCNLERSKLIASTKSSGISRTESLGKTQSTDVVRPAFQLQNPSVGISRPESLGKIPSKGVVCPEFQLRHPGAGISIPESLGKTSSTGVVGAEFQHQNPGFLFHSIEGDGHLSEYQCTEKEASAMCLSSGTEVTAPAASLGINEDGETYPIAMQGYQRTEVFNSSTGTRTKNRKRNLGDALQCKDLPTVCESSTKKVKSETPEAQQTNQNCHTGRQKTQATEGRYTCNECGKRFFAMSNLLRHERIHTGERPYQTGGRPYLPDTILWDRGSQPPVEDPAGDASYHQSAEIAFEDLAAQQDRTLRSYQSTNHSSLYYICQS</sequence>
<dbReference type="InterPro" id="IPR036051">
    <property type="entry name" value="KRAB_dom_sf"/>
</dbReference>
<dbReference type="SMART" id="SM00355">
    <property type="entry name" value="ZnF_C2H2"/>
    <property type="match status" value="1"/>
</dbReference>
<dbReference type="InterPro" id="IPR036236">
    <property type="entry name" value="Znf_C2H2_sf"/>
</dbReference>
<keyword evidence="8" id="KW-0805">Transcription regulation</keyword>
<evidence type="ECO:0000256" key="1">
    <source>
        <dbReference type="ARBA" id="ARBA00003767"/>
    </source>
</evidence>
<evidence type="ECO:0000256" key="13">
    <source>
        <dbReference type="SAM" id="MobiDB-lite"/>
    </source>
</evidence>
<dbReference type="GO" id="GO:0003677">
    <property type="term" value="F:DNA binding"/>
    <property type="evidence" value="ECO:0007669"/>
    <property type="project" value="UniProtKB-KW"/>
</dbReference>
<dbReference type="InterPro" id="IPR050169">
    <property type="entry name" value="Krueppel_C2H2_ZnF"/>
</dbReference>
<dbReference type="SUPFAM" id="SSF109640">
    <property type="entry name" value="KRAB domain (Kruppel-associated box)"/>
    <property type="match status" value="1"/>
</dbReference>
<feature type="compositionally biased region" description="Polar residues" evidence="13">
    <location>
        <begin position="431"/>
        <end position="447"/>
    </location>
</feature>
<comment type="function">
    <text evidence="1">May be involved in transcriptional regulation.</text>
</comment>
<dbReference type="Pfam" id="PF01352">
    <property type="entry name" value="KRAB"/>
    <property type="match status" value="1"/>
</dbReference>
<dbReference type="SMART" id="SM00349">
    <property type="entry name" value="KRAB"/>
    <property type="match status" value="1"/>
</dbReference>
<dbReference type="SUPFAM" id="SSF57667">
    <property type="entry name" value="beta-beta-alpha zinc fingers"/>
    <property type="match status" value="1"/>
</dbReference>
<evidence type="ECO:0000256" key="7">
    <source>
        <dbReference type="ARBA" id="ARBA00022833"/>
    </source>
</evidence>
<evidence type="ECO:0000256" key="9">
    <source>
        <dbReference type="ARBA" id="ARBA00023125"/>
    </source>
</evidence>
<evidence type="ECO:0000313" key="16">
    <source>
        <dbReference type="EMBL" id="KAJ1121752.1"/>
    </source>
</evidence>
<comment type="similarity">
    <text evidence="3">Belongs to the krueppel C2H2-type zinc-finger protein family.</text>
</comment>
<dbReference type="GO" id="GO:0006355">
    <property type="term" value="P:regulation of DNA-templated transcription"/>
    <property type="evidence" value="ECO:0007669"/>
    <property type="project" value="InterPro"/>
</dbReference>
<dbReference type="EMBL" id="JANPWB010000011">
    <property type="protein sequence ID" value="KAJ1121752.1"/>
    <property type="molecule type" value="Genomic_DNA"/>
</dbReference>
<keyword evidence="7" id="KW-0862">Zinc</keyword>
<dbReference type="CDD" id="cd07765">
    <property type="entry name" value="KRAB_A-box"/>
    <property type="match status" value="1"/>
</dbReference>
<evidence type="ECO:0000259" key="15">
    <source>
        <dbReference type="PROSITE" id="PS50805"/>
    </source>
</evidence>
<keyword evidence="4" id="KW-0479">Metal-binding</keyword>
<name>A0AAV7P0K3_PLEWA</name>
<keyword evidence="11" id="KW-0539">Nucleus</keyword>
<proteinExistence type="inferred from homology"/>
<dbReference type="PANTHER" id="PTHR23232:SF152">
    <property type="entry name" value="ZINC FINGER PROTEIN 182"/>
    <property type="match status" value="1"/>
</dbReference>
<accession>A0AAV7P0K3</accession>
<dbReference type="PROSITE" id="PS50805">
    <property type="entry name" value="KRAB"/>
    <property type="match status" value="1"/>
</dbReference>
<feature type="region of interest" description="Disordered" evidence="13">
    <location>
        <begin position="423"/>
        <end position="447"/>
    </location>
</feature>
<dbReference type="FunFam" id="3.30.160.60:FF:001239">
    <property type="entry name" value="Zinc finger protein 615"/>
    <property type="match status" value="1"/>
</dbReference>
<gene>
    <name evidence="16" type="ORF">NDU88_000271</name>
</gene>
<dbReference type="GO" id="GO:0005634">
    <property type="term" value="C:nucleus"/>
    <property type="evidence" value="ECO:0007669"/>
    <property type="project" value="UniProtKB-SubCell"/>
</dbReference>
<feature type="domain" description="C2H2-type" evidence="14">
    <location>
        <begin position="454"/>
        <end position="481"/>
    </location>
</feature>
<keyword evidence="10" id="KW-0804">Transcription</keyword>
<evidence type="ECO:0000256" key="6">
    <source>
        <dbReference type="ARBA" id="ARBA00022771"/>
    </source>
</evidence>
<dbReference type="PROSITE" id="PS00028">
    <property type="entry name" value="ZINC_FINGER_C2H2_1"/>
    <property type="match status" value="1"/>
</dbReference>
<keyword evidence="9" id="KW-0238">DNA-binding</keyword>
<dbReference type="PANTHER" id="PTHR23232">
    <property type="entry name" value="KRAB DOMAIN C2H2 ZINC FINGER"/>
    <property type="match status" value="1"/>
</dbReference>
<evidence type="ECO:0000256" key="2">
    <source>
        <dbReference type="ARBA" id="ARBA00004123"/>
    </source>
</evidence>
<evidence type="ECO:0000256" key="5">
    <source>
        <dbReference type="ARBA" id="ARBA00022737"/>
    </source>
</evidence>
<evidence type="ECO:0000256" key="3">
    <source>
        <dbReference type="ARBA" id="ARBA00006991"/>
    </source>
</evidence>
<evidence type="ECO:0000313" key="17">
    <source>
        <dbReference type="Proteomes" id="UP001066276"/>
    </source>
</evidence>
<dbReference type="GO" id="GO:0008270">
    <property type="term" value="F:zinc ion binding"/>
    <property type="evidence" value="ECO:0007669"/>
    <property type="project" value="UniProtKB-KW"/>
</dbReference>
<reference evidence="16" key="1">
    <citation type="journal article" date="2022" name="bioRxiv">
        <title>Sequencing and chromosome-scale assembly of the giantPleurodeles waltlgenome.</title>
        <authorList>
            <person name="Brown T."/>
            <person name="Elewa A."/>
            <person name="Iarovenko S."/>
            <person name="Subramanian E."/>
            <person name="Araus A.J."/>
            <person name="Petzold A."/>
            <person name="Susuki M."/>
            <person name="Suzuki K.-i.T."/>
            <person name="Hayashi T."/>
            <person name="Toyoda A."/>
            <person name="Oliveira C."/>
            <person name="Osipova E."/>
            <person name="Leigh N.D."/>
            <person name="Simon A."/>
            <person name="Yun M.H."/>
        </authorList>
    </citation>
    <scope>NUCLEOTIDE SEQUENCE</scope>
    <source>
        <strain evidence="16">20211129_DDA</strain>
        <tissue evidence="16">Liver</tissue>
    </source>
</reference>
<evidence type="ECO:0000256" key="11">
    <source>
        <dbReference type="ARBA" id="ARBA00023242"/>
    </source>
</evidence>
<dbReference type="PROSITE" id="PS50157">
    <property type="entry name" value="ZINC_FINGER_C2H2_2"/>
    <property type="match status" value="1"/>
</dbReference>
<evidence type="ECO:0000256" key="10">
    <source>
        <dbReference type="ARBA" id="ARBA00023163"/>
    </source>
</evidence>
<evidence type="ECO:0000256" key="8">
    <source>
        <dbReference type="ARBA" id="ARBA00023015"/>
    </source>
</evidence>
<comment type="caution">
    <text evidence="16">The sequence shown here is derived from an EMBL/GenBank/DDBJ whole genome shotgun (WGS) entry which is preliminary data.</text>
</comment>
<dbReference type="InterPro" id="IPR013087">
    <property type="entry name" value="Znf_C2H2_type"/>
</dbReference>
<dbReference type="AlphaFoldDB" id="A0AAV7P0K3"/>
<keyword evidence="5" id="KW-0677">Repeat</keyword>
<organism evidence="16 17">
    <name type="scientific">Pleurodeles waltl</name>
    <name type="common">Iberian ribbed newt</name>
    <dbReference type="NCBI Taxonomy" id="8319"/>
    <lineage>
        <taxon>Eukaryota</taxon>
        <taxon>Metazoa</taxon>
        <taxon>Chordata</taxon>
        <taxon>Craniata</taxon>
        <taxon>Vertebrata</taxon>
        <taxon>Euteleostomi</taxon>
        <taxon>Amphibia</taxon>
        <taxon>Batrachia</taxon>
        <taxon>Caudata</taxon>
        <taxon>Salamandroidea</taxon>
        <taxon>Salamandridae</taxon>
        <taxon>Pleurodelinae</taxon>
        <taxon>Pleurodeles</taxon>
    </lineage>
</organism>
<dbReference type="Gene3D" id="3.30.160.60">
    <property type="entry name" value="Classic Zinc Finger"/>
    <property type="match status" value="1"/>
</dbReference>
<evidence type="ECO:0000259" key="14">
    <source>
        <dbReference type="PROSITE" id="PS50157"/>
    </source>
</evidence>
<dbReference type="Proteomes" id="UP001066276">
    <property type="component" value="Chromosome 7"/>
</dbReference>
<evidence type="ECO:0000256" key="4">
    <source>
        <dbReference type="ARBA" id="ARBA00022723"/>
    </source>
</evidence>
<comment type="subcellular location">
    <subcellularLocation>
        <location evidence="2">Nucleus</location>
    </subcellularLocation>
</comment>
<keyword evidence="6 12" id="KW-0863">Zinc-finger</keyword>
<evidence type="ECO:0000256" key="12">
    <source>
        <dbReference type="PROSITE-ProRule" id="PRU00042"/>
    </source>
</evidence>
<feature type="domain" description="KRAB" evidence="15">
    <location>
        <begin position="17"/>
        <end position="88"/>
    </location>
</feature>
<dbReference type="Gene3D" id="6.10.140.140">
    <property type="match status" value="1"/>
</dbReference>
<keyword evidence="17" id="KW-1185">Reference proteome</keyword>
<dbReference type="InterPro" id="IPR001909">
    <property type="entry name" value="KRAB"/>
</dbReference>
<protein>
    <submittedName>
        <fullName evidence="16">Uncharacterized protein</fullName>
    </submittedName>
</protein>